<feature type="transmembrane region" description="Helical" evidence="1">
    <location>
        <begin position="53"/>
        <end position="71"/>
    </location>
</feature>
<evidence type="ECO:0000256" key="1">
    <source>
        <dbReference type="SAM" id="Phobius"/>
    </source>
</evidence>
<gene>
    <name evidence="2" type="ORF">PAXRUDRAFT_831759</name>
</gene>
<evidence type="ECO:0000313" key="3">
    <source>
        <dbReference type="Proteomes" id="UP000054538"/>
    </source>
</evidence>
<dbReference type="InParanoid" id="A0A0D0E0P1"/>
<keyword evidence="3" id="KW-1185">Reference proteome</keyword>
<dbReference type="EMBL" id="KN825527">
    <property type="protein sequence ID" value="KIK89810.1"/>
    <property type="molecule type" value="Genomic_DNA"/>
</dbReference>
<dbReference type="HOGENOM" id="CLU_2722949_0_0_1"/>
<keyword evidence="1" id="KW-1133">Transmembrane helix</keyword>
<protein>
    <submittedName>
        <fullName evidence="2">Uncharacterized protein</fullName>
    </submittedName>
</protein>
<sequence length="72" mass="8061">MEMNGKCVGDPERRVGHLVHVSVLCYARHVGRLARTSSQRAESTNERHKGDMLTQHAILLVLLAANIWLSVQ</sequence>
<reference evidence="2 3" key="1">
    <citation type="submission" date="2014-04" db="EMBL/GenBank/DDBJ databases">
        <authorList>
            <consortium name="DOE Joint Genome Institute"/>
            <person name="Kuo A."/>
            <person name="Kohler A."/>
            <person name="Jargeat P."/>
            <person name="Nagy L.G."/>
            <person name="Floudas D."/>
            <person name="Copeland A."/>
            <person name="Barry K.W."/>
            <person name="Cichocki N."/>
            <person name="Veneault-Fourrey C."/>
            <person name="LaButti K."/>
            <person name="Lindquist E.A."/>
            <person name="Lipzen A."/>
            <person name="Lundell T."/>
            <person name="Morin E."/>
            <person name="Murat C."/>
            <person name="Sun H."/>
            <person name="Tunlid A."/>
            <person name="Henrissat B."/>
            <person name="Grigoriev I.V."/>
            <person name="Hibbett D.S."/>
            <person name="Martin F."/>
            <person name="Nordberg H.P."/>
            <person name="Cantor M.N."/>
            <person name="Hua S.X."/>
        </authorList>
    </citation>
    <scope>NUCLEOTIDE SEQUENCE [LARGE SCALE GENOMIC DNA]</scope>
    <source>
        <strain evidence="2 3">Ve08.2h10</strain>
    </source>
</reference>
<dbReference type="AlphaFoldDB" id="A0A0D0E0P1"/>
<accession>A0A0D0E0P1</accession>
<proteinExistence type="predicted"/>
<keyword evidence="1" id="KW-0472">Membrane</keyword>
<organism evidence="2 3">
    <name type="scientific">Paxillus rubicundulus Ve08.2h10</name>
    <dbReference type="NCBI Taxonomy" id="930991"/>
    <lineage>
        <taxon>Eukaryota</taxon>
        <taxon>Fungi</taxon>
        <taxon>Dikarya</taxon>
        <taxon>Basidiomycota</taxon>
        <taxon>Agaricomycotina</taxon>
        <taxon>Agaricomycetes</taxon>
        <taxon>Agaricomycetidae</taxon>
        <taxon>Boletales</taxon>
        <taxon>Paxilineae</taxon>
        <taxon>Paxillaceae</taxon>
        <taxon>Paxillus</taxon>
    </lineage>
</organism>
<name>A0A0D0E0P1_9AGAM</name>
<evidence type="ECO:0000313" key="2">
    <source>
        <dbReference type="EMBL" id="KIK89810.1"/>
    </source>
</evidence>
<dbReference type="Proteomes" id="UP000054538">
    <property type="component" value="Unassembled WGS sequence"/>
</dbReference>
<reference evidence="3" key="2">
    <citation type="submission" date="2015-01" db="EMBL/GenBank/DDBJ databases">
        <title>Evolutionary Origins and Diversification of the Mycorrhizal Mutualists.</title>
        <authorList>
            <consortium name="DOE Joint Genome Institute"/>
            <consortium name="Mycorrhizal Genomics Consortium"/>
            <person name="Kohler A."/>
            <person name="Kuo A."/>
            <person name="Nagy L.G."/>
            <person name="Floudas D."/>
            <person name="Copeland A."/>
            <person name="Barry K.W."/>
            <person name="Cichocki N."/>
            <person name="Veneault-Fourrey C."/>
            <person name="LaButti K."/>
            <person name="Lindquist E.A."/>
            <person name="Lipzen A."/>
            <person name="Lundell T."/>
            <person name="Morin E."/>
            <person name="Murat C."/>
            <person name="Riley R."/>
            <person name="Ohm R."/>
            <person name="Sun H."/>
            <person name="Tunlid A."/>
            <person name="Henrissat B."/>
            <person name="Grigoriev I.V."/>
            <person name="Hibbett D.S."/>
            <person name="Martin F."/>
        </authorList>
    </citation>
    <scope>NUCLEOTIDE SEQUENCE [LARGE SCALE GENOMIC DNA]</scope>
    <source>
        <strain evidence="3">Ve08.2h10</strain>
    </source>
</reference>
<keyword evidence="1" id="KW-0812">Transmembrane</keyword>